<feature type="compositionally biased region" description="Basic and acidic residues" evidence="1">
    <location>
        <begin position="50"/>
        <end position="69"/>
    </location>
</feature>
<keyword evidence="3" id="KW-1185">Reference proteome</keyword>
<evidence type="ECO:0000256" key="1">
    <source>
        <dbReference type="SAM" id="MobiDB-lite"/>
    </source>
</evidence>
<protein>
    <submittedName>
        <fullName evidence="2">Uncharacterized protein</fullName>
    </submittedName>
</protein>
<sequence length="251" mass="27462">MNTETLTVTWARRLGQVRADLLWISDRWPDLYQSRIPGTARPRPVGHAATDARRRRDELVRTERAERGDSVLGGSKAPMDLDVLDVLTELLTTADELAERIAETAGVDVLAPPTTAYDYPALGLYLAHVGEHLAAAAEIDHEALDDAQHTVRRMRARLEGALGEIVDGHRLSVMCAWCRGVTSEAPAGGERTLVVRLVANALVIVCTSDVCSPPPADCGTWVYGRPAWPEHEWGWLNGRLEAVSKDGRMAS</sequence>
<evidence type="ECO:0000313" key="3">
    <source>
        <dbReference type="Proteomes" id="UP000215005"/>
    </source>
</evidence>
<name>A0A223S061_9ACTN</name>
<organism evidence="2 3">
    <name type="scientific">Nocardiopsis gilva YIM 90087</name>
    <dbReference type="NCBI Taxonomy" id="1235441"/>
    <lineage>
        <taxon>Bacteria</taxon>
        <taxon>Bacillati</taxon>
        <taxon>Actinomycetota</taxon>
        <taxon>Actinomycetes</taxon>
        <taxon>Streptosporangiales</taxon>
        <taxon>Nocardiopsidaceae</taxon>
        <taxon>Nocardiopsis</taxon>
    </lineage>
</organism>
<proteinExistence type="predicted"/>
<dbReference type="AlphaFoldDB" id="A0A223S061"/>
<dbReference type="KEGG" id="ngv:CDO52_00255"/>
<gene>
    <name evidence="2" type="ORF">CDO52_00255</name>
</gene>
<dbReference type="OrthoDB" id="4483479at2"/>
<dbReference type="Proteomes" id="UP000215005">
    <property type="component" value="Chromosome"/>
</dbReference>
<feature type="region of interest" description="Disordered" evidence="1">
    <location>
        <begin position="39"/>
        <end position="72"/>
    </location>
</feature>
<evidence type="ECO:0000313" key="2">
    <source>
        <dbReference type="EMBL" id="ASU81419.1"/>
    </source>
</evidence>
<accession>A0A223S061</accession>
<reference evidence="2 3" key="1">
    <citation type="submission" date="2017-08" db="EMBL/GenBank/DDBJ databases">
        <title>The complete genome sequence of Nocardiopsis gilva YIM 90087.</title>
        <authorList>
            <person name="Yin M."/>
            <person name="Tang S."/>
        </authorList>
    </citation>
    <scope>NUCLEOTIDE SEQUENCE [LARGE SCALE GENOMIC DNA]</scope>
    <source>
        <strain evidence="2 3">YIM 90087</strain>
    </source>
</reference>
<dbReference type="RefSeq" id="WP_017619404.1">
    <property type="nucleotide sequence ID" value="NZ_ANBG01000241.1"/>
</dbReference>
<dbReference type="EMBL" id="CP022753">
    <property type="protein sequence ID" value="ASU81419.1"/>
    <property type="molecule type" value="Genomic_DNA"/>
</dbReference>